<comment type="caution">
    <text evidence="1">The sequence shown here is derived from an EMBL/GenBank/DDBJ whole genome shotgun (WGS) entry which is preliminary data.</text>
</comment>
<dbReference type="EMBL" id="CAWUHC010000020">
    <property type="protein sequence ID" value="CAK7217339.1"/>
    <property type="molecule type" value="Genomic_DNA"/>
</dbReference>
<accession>A0ABP0BCP2</accession>
<reference evidence="1 2" key="1">
    <citation type="submission" date="2024-01" db="EMBL/GenBank/DDBJ databases">
        <authorList>
            <person name="Allen C."/>
            <person name="Tagirdzhanova G."/>
        </authorList>
    </citation>
    <scope>NUCLEOTIDE SEQUENCE [LARGE SCALE GENOMIC DNA]</scope>
</reference>
<gene>
    <name evidence="1" type="ORF">SBRCBS47491_003130</name>
</gene>
<keyword evidence="2" id="KW-1185">Reference proteome</keyword>
<sequence>MMRQIVPQELIRAANAKAVWKKLRDAFPLRPRDSSMQRAAEFDEVSEGATNMLPFEEAALGYWTNSKLALRPIYLAESIPNAANWRFVQVLLELHLYAAKMLEASLLAEDVAMVFKGLDPTLIWKHTGLKFNDSMCLQKGEKASDGEYEIAEKSS</sequence>
<dbReference type="Proteomes" id="UP001642406">
    <property type="component" value="Unassembled WGS sequence"/>
</dbReference>
<organism evidence="1 2">
    <name type="scientific">Sporothrix bragantina</name>
    <dbReference type="NCBI Taxonomy" id="671064"/>
    <lineage>
        <taxon>Eukaryota</taxon>
        <taxon>Fungi</taxon>
        <taxon>Dikarya</taxon>
        <taxon>Ascomycota</taxon>
        <taxon>Pezizomycotina</taxon>
        <taxon>Sordariomycetes</taxon>
        <taxon>Sordariomycetidae</taxon>
        <taxon>Ophiostomatales</taxon>
        <taxon>Ophiostomataceae</taxon>
        <taxon>Sporothrix</taxon>
    </lineage>
</organism>
<evidence type="ECO:0000313" key="2">
    <source>
        <dbReference type="Proteomes" id="UP001642406"/>
    </source>
</evidence>
<name>A0ABP0BCP2_9PEZI</name>
<evidence type="ECO:0000313" key="1">
    <source>
        <dbReference type="EMBL" id="CAK7217339.1"/>
    </source>
</evidence>
<protein>
    <submittedName>
        <fullName evidence="1">Uncharacterized protein</fullName>
    </submittedName>
</protein>
<proteinExistence type="predicted"/>